<proteinExistence type="predicted"/>
<dbReference type="AlphaFoldDB" id="A0A0K2U1W7"/>
<sequence>MSFLWFKPWSTVKIFLSEKIFTLNR</sequence>
<accession>A0A0K2U1W7</accession>
<evidence type="ECO:0000313" key="1">
    <source>
        <dbReference type="EMBL" id="CDW31917.1"/>
    </source>
</evidence>
<dbReference type="EMBL" id="HACA01014556">
    <property type="protein sequence ID" value="CDW31917.1"/>
    <property type="molecule type" value="Transcribed_RNA"/>
</dbReference>
<name>A0A0K2U1W7_LEPSM</name>
<organism evidence="1">
    <name type="scientific">Lepeophtheirus salmonis</name>
    <name type="common">Salmon louse</name>
    <name type="synonym">Caligus salmonis</name>
    <dbReference type="NCBI Taxonomy" id="72036"/>
    <lineage>
        <taxon>Eukaryota</taxon>
        <taxon>Metazoa</taxon>
        <taxon>Ecdysozoa</taxon>
        <taxon>Arthropoda</taxon>
        <taxon>Crustacea</taxon>
        <taxon>Multicrustacea</taxon>
        <taxon>Hexanauplia</taxon>
        <taxon>Copepoda</taxon>
        <taxon>Siphonostomatoida</taxon>
        <taxon>Caligidae</taxon>
        <taxon>Lepeophtheirus</taxon>
    </lineage>
</organism>
<reference evidence="1" key="1">
    <citation type="submission" date="2014-05" db="EMBL/GenBank/DDBJ databases">
        <authorList>
            <person name="Chronopoulou M."/>
        </authorList>
    </citation>
    <scope>NUCLEOTIDE SEQUENCE</scope>
    <source>
        <tissue evidence="1">Whole organism</tissue>
    </source>
</reference>
<protein>
    <submittedName>
        <fullName evidence="1">Uncharacterized protein</fullName>
    </submittedName>
</protein>